<comment type="cofactor">
    <cofactor evidence="1 11">
        <name>Zn(2+)</name>
        <dbReference type="ChEBI" id="CHEBI:29105"/>
    </cofactor>
</comment>
<evidence type="ECO:0000256" key="7">
    <source>
        <dbReference type="ARBA" id="ARBA00022833"/>
    </source>
</evidence>
<dbReference type="SMART" id="SM00228">
    <property type="entry name" value="PDZ"/>
    <property type="match status" value="2"/>
</dbReference>
<dbReference type="NCBIfam" id="NF008046">
    <property type="entry name" value="PRK10779.1"/>
    <property type="match status" value="1"/>
</dbReference>
<dbReference type="GO" id="GO:0046872">
    <property type="term" value="F:metal ion binding"/>
    <property type="evidence" value="ECO:0007669"/>
    <property type="project" value="UniProtKB-KW"/>
</dbReference>
<dbReference type="AlphaFoldDB" id="A0AA37W0X1"/>
<feature type="transmembrane region" description="Helical" evidence="11">
    <location>
        <begin position="427"/>
        <end position="445"/>
    </location>
</feature>
<dbReference type="InterPro" id="IPR008915">
    <property type="entry name" value="Peptidase_M50"/>
</dbReference>
<dbReference type="Pfam" id="PF02163">
    <property type="entry name" value="Peptidase_M50"/>
    <property type="match status" value="1"/>
</dbReference>
<feature type="transmembrane region" description="Helical" evidence="11">
    <location>
        <begin position="94"/>
        <end position="118"/>
    </location>
</feature>
<dbReference type="InterPro" id="IPR001478">
    <property type="entry name" value="PDZ"/>
</dbReference>
<gene>
    <name evidence="13" type="primary">rseP</name>
    <name evidence="13" type="ORF">GCM10007895_20210</name>
</gene>
<dbReference type="InterPro" id="IPR004387">
    <property type="entry name" value="Pept_M50_Zn"/>
</dbReference>
<evidence type="ECO:0000256" key="8">
    <source>
        <dbReference type="ARBA" id="ARBA00022989"/>
    </source>
</evidence>
<dbReference type="RefSeq" id="WP_095504034.1">
    <property type="nucleotide sequence ID" value="NZ_BSNC01000005.1"/>
</dbReference>
<dbReference type="Gene3D" id="2.30.42.10">
    <property type="match status" value="2"/>
</dbReference>
<evidence type="ECO:0000313" key="14">
    <source>
        <dbReference type="Proteomes" id="UP001161422"/>
    </source>
</evidence>
<dbReference type="InterPro" id="IPR036034">
    <property type="entry name" value="PDZ_sf"/>
</dbReference>
<dbReference type="InterPro" id="IPR041489">
    <property type="entry name" value="PDZ_6"/>
</dbReference>
<dbReference type="Proteomes" id="UP001161422">
    <property type="component" value="Unassembled WGS sequence"/>
</dbReference>
<evidence type="ECO:0000256" key="1">
    <source>
        <dbReference type="ARBA" id="ARBA00001947"/>
    </source>
</evidence>
<evidence type="ECO:0000256" key="4">
    <source>
        <dbReference type="ARBA" id="ARBA00022670"/>
    </source>
</evidence>
<evidence type="ECO:0000256" key="2">
    <source>
        <dbReference type="ARBA" id="ARBA00004141"/>
    </source>
</evidence>
<dbReference type="NCBIfam" id="TIGR00054">
    <property type="entry name" value="RIP metalloprotease RseP"/>
    <property type="match status" value="1"/>
</dbReference>
<accession>A0AA37W0X1</accession>
<dbReference type="GO" id="GO:0004222">
    <property type="term" value="F:metalloendopeptidase activity"/>
    <property type="evidence" value="ECO:0007669"/>
    <property type="project" value="InterPro"/>
</dbReference>
<feature type="domain" description="PDZ" evidence="12">
    <location>
        <begin position="226"/>
        <end position="256"/>
    </location>
</feature>
<dbReference type="GO" id="GO:0016020">
    <property type="term" value="C:membrane"/>
    <property type="evidence" value="ECO:0007669"/>
    <property type="project" value="UniProtKB-SubCell"/>
</dbReference>
<evidence type="ECO:0000256" key="5">
    <source>
        <dbReference type="ARBA" id="ARBA00022692"/>
    </source>
</evidence>
<protein>
    <recommendedName>
        <fullName evidence="11">Zinc metalloprotease</fullName>
        <ecNumber evidence="11">3.4.24.-</ecNumber>
    </recommendedName>
</protein>
<organism evidence="13 14">
    <name type="scientific">Paraferrimonas sedimenticola</name>
    <dbReference type="NCBI Taxonomy" id="375674"/>
    <lineage>
        <taxon>Bacteria</taxon>
        <taxon>Pseudomonadati</taxon>
        <taxon>Pseudomonadota</taxon>
        <taxon>Gammaproteobacteria</taxon>
        <taxon>Alteromonadales</taxon>
        <taxon>Ferrimonadaceae</taxon>
        <taxon>Paraferrimonas</taxon>
    </lineage>
</organism>
<evidence type="ECO:0000256" key="9">
    <source>
        <dbReference type="ARBA" id="ARBA00023049"/>
    </source>
</evidence>
<dbReference type="PANTHER" id="PTHR42837">
    <property type="entry name" value="REGULATOR OF SIGMA-E PROTEASE RSEP"/>
    <property type="match status" value="1"/>
</dbReference>
<comment type="subcellular location">
    <subcellularLocation>
        <location evidence="2">Membrane</location>
        <topology evidence="2">Multi-pass membrane protein</topology>
    </subcellularLocation>
</comment>
<evidence type="ECO:0000256" key="10">
    <source>
        <dbReference type="ARBA" id="ARBA00023136"/>
    </source>
</evidence>
<keyword evidence="9 11" id="KW-0482">Metalloprotease</keyword>
<feature type="transmembrane region" description="Helical" evidence="11">
    <location>
        <begin position="377"/>
        <end position="397"/>
    </location>
</feature>
<keyword evidence="14" id="KW-1185">Reference proteome</keyword>
<keyword evidence="7 11" id="KW-0862">Zinc</keyword>
<evidence type="ECO:0000313" key="13">
    <source>
        <dbReference type="EMBL" id="GLP96715.1"/>
    </source>
</evidence>
<name>A0AA37W0X1_9GAMM</name>
<proteinExistence type="inferred from homology"/>
<evidence type="ECO:0000259" key="12">
    <source>
        <dbReference type="PROSITE" id="PS50106"/>
    </source>
</evidence>
<dbReference type="PANTHER" id="PTHR42837:SF2">
    <property type="entry name" value="MEMBRANE METALLOPROTEASE ARASP2, CHLOROPLASTIC-RELATED"/>
    <property type="match status" value="1"/>
</dbReference>
<comment type="caution">
    <text evidence="13">The sequence shown here is derived from an EMBL/GenBank/DDBJ whole genome shotgun (WGS) entry which is preliminary data.</text>
</comment>
<comment type="similarity">
    <text evidence="3 11">Belongs to the peptidase M50B family.</text>
</comment>
<evidence type="ECO:0000256" key="6">
    <source>
        <dbReference type="ARBA" id="ARBA00022801"/>
    </source>
</evidence>
<evidence type="ECO:0000256" key="3">
    <source>
        <dbReference type="ARBA" id="ARBA00007931"/>
    </source>
</evidence>
<sequence length="451" mass="48323">MLAILWNLGAFIVALGILIAIHEYGHFWVARRCGVKVERFSIGFGKTLWRKVGDDGCEYVIAAIPLGGYVKMLDERVEEVPEELKDQAFNRKSVWARSAIVAAGPLANFVFAVVAYYLMLVMGLPSIKPVIAGVQDNTPAAVIQVDQPQQITAVGGREVRNWEEAQMAIIGHIGAPQIQFTVQPLQGGASNQYTLDSRNWKFDPETESPIRSLGLTPYTPTVSTEVAVVMDGGAAANAGLQQGDVLLSVNGDAIESWESFVEIVQRSAGIPLALQIERAGQKLDVSVMPETVTDRQGKVTGRIGLSPVAESWPESMQIVLQYGPLEAIGAALDKTGQMIGLTFSMLGKLVTGDIGLNNLSGPISIAQGAGNSAGYGLVYFLGFLALISVNLGIINLLPLPVLDGGHLLYNLIEMVTGKPVPEQVQEIGFRIGAATLLLVMGFAIFNDIARL</sequence>
<keyword evidence="6 11" id="KW-0378">Hydrolase</keyword>
<keyword evidence="10 11" id="KW-0472">Membrane</keyword>
<dbReference type="EMBL" id="BSNC01000005">
    <property type="protein sequence ID" value="GLP96715.1"/>
    <property type="molecule type" value="Genomic_DNA"/>
</dbReference>
<dbReference type="CDD" id="cd06163">
    <property type="entry name" value="S2P-M50_PDZ_RseP-like"/>
    <property type="match status" value="2"/>
</dbReference>
<feature type="transmembrane region" description="Helical" evidence="11">
    <location>
        <begin position="5"/>
        <end position="22"/>
    </location>
</feature>
<keyword evidence="4" id="KW-0645">Protease</keyword>
<keyword evidence="8 11" id="KW-1133">Transmembrane helix</keyword>
<dbReference type="GO" id="GO:0006508">
    <property type="term" value="P:proteolysis"/>
    <property type="evidence" value="ECO:0007669"/>
    <property type="project" value="UniProtKB-KW"/>
</dbReference>
<keyword evidence="11" id="KW-0479">Metal-binding</keyword>
<dbReference type="EC" id="3.4.24.-" evidence="11"/>
<keyword evidence="5 11" id="KW-0812">Transmembrane</keyword>
<reference evidence="13" key="2">
    <citation type="submission" date="2023-01" db="EMBL/GenBank/DDBJ databases">
        <title>Draft genome sequence of Paraferrimonas sedimenticola strain NBRC 101628.</title>
        <authorList>
            <person name="Sun Q."/>
            <person name="Mori K."/>
        </authorList>
    </citation>
    <scope>NUCLEOTIDE SEQUENCE</scope>
    <source>
        <strain evidence="13">NBRC 101628</strain>
    </source>
</reference>
<evidence type="ECO:0000256" key="11">
    <source>
        <dbReference type="RuleBase" id="RU362031"/>
    </source>
</evidence>
<reference evidence="13" key="1">
    <citation type="journal article" date="2014" name="Int. J. Syst. Evol. Microbiol.">
        <title>Complete genome sequence of Corynebacterium casei LMG S-19264T (=DSM 44701T), isolated from a smear-ripened cheese.</title>
        <authorList>
            <consortium name="US DOE Joint Genome Institute (JGI-PGF)"/>
            <person name="Walter F."/>
            <person name="Albersmeier A."/>
            <person name="Kalinowski J."/>
            <person name="Ruckert C."/>
        </authorList>
    </citation>
    <scope>NUCLEOTIDE SEQUENCE</scope>
    <source>
        <strain evidence="13">NBRC 101628</strain>
    </source>
</reference>
<dbReference type="Pfam" id="PF17820">
    <property type="entry name" value="PDZ_6"/>
    <property type="match status" value="1"/>
</dbReference>
<dbReference type="PROSITE" id="PS50106">
    <property type="entry name" value="PDZ"/>
    <property type="match status" value="1"/>
</dbReference>
<dbReference type="CDD" id="cd23081">
    <property type="entry name" value="cpPDZ_EcRseP-like"/>
    <property type="match status" value="1"/>
</dbReference>
<dbReference type="SUPFAM" id="SSF50156">
    <property type="entry name" value="PDZ domain-like"/>
    <property type="match status" value="2"/>
</dbReference>